<reference evidence="2" key="1">
    <citation type="submission" date="2016-10" db="EMBL/GenBank/DDBJ databases">
        <authorList>
            <person name="Varghese N."/>
            <person name="Submissions S."/>
        </authorList>
    </citation>
    <scope>NUCLEOTIDE SEQUENCE [LARGE SCALE GENOMIC DNA]</scope>
    <source>
        <strain evidence="2">DUS833</strain>
    </source>
</reference>
<protein>
    <recommendedName>
        <fullName evidence="3">Preprotein translocase subunit SecA</fullName>
    </recommendedName>
</protein>
<evidence type="ECO:0000313" key="1">
    <source>
        <dbReference type="EMBL" id="SDR59315.1"/>
    </source>
</evidence>
<evidence type="ECO:0008006" key="3">
    <source>
        <dbReference type="Google" id="ProtNLM"/>
    </source>
</evidence>
<dbReference type="AlphaFoldDB" id="A0A1H1KBY3"/>
<sequence>MLSPHEVATLLLLKDAPERIDSDRAELGALRELQLIANEPIGPGFRLPRVTPRGDAVLRAFARVR</sequence>
<dbReference type="Proteomes" id="UP000199365">
    <property type="component" value="Unassembled WGS sequence"/>
</dbReference>
<dbReference type="EMBL" id="FNKX01000003">
    <property type="protein sequence ID" value="SDR59315.1"/>
    <property type="molecule type" value="Genomic_DNA"/>
</dbReference>
<dbReference type="RefSeq" id="WP_090811013.1">
    <property type="nucleotide sequence ID" value="NZ_FNKX01000003.1"/>
</dbReference>
<proteinExistence type="predicted"/>
<organism evidence="1 2">
    <name type="scientific">Paraburkholderia tuberum</name>
    <dbReference type="NCBI Taxonomy" id="157910"/>
    <lineage>
        <taxon>Bacteria</taxon>
        <taxon>Pseudomonadati</taxon>
        <taxon>Pseudomonadota</taxon>
        <taxon>Betaproteobacteria</taxon>
        <taxon>Burkholderiales</taxon>
        <taxon>Burkholderiaceae</taxon>
        <taxon>Paraburkholderia</taxon>
    </lineage>
</organism>
<evidence type="ECO:0000313" key="2">
    <source>
        <dbReference type="Proteomes" id="UP000199365"/>
    </source>
</evidence>
<keyword evidence="2" id="KW-1185">Reference proteome</keyword>
<accession>A0A1H1KBY3</accession>
<name>A0A1H1KBY3_9BURK</name>
<gene>
    <name evidence="1" type="ORF">SAMN05445850_6806</name>
</gene>